<evidence type="ECO:0000256" key="2">
    <source>
        <dbReference type="SAM" id="SignalP"/>
    </source>
</evidence>
<name>A0A4P8IP42_9BURK</name>
<evidence type="ECO:0000313" key="3">
    <source>
        <dbReference type="EMBL" id="QCP49821.1"/>
    </source>
</evidence>
<dbReference type="OrthoDB" id="9134060at2"/>
<gene>
    <name evidence="3" type="ORF">FAZ95_11930</name>
</gene>
<dbReference type="EMBL" id="CP040077">
    <property type="protein sequence ID" value="QCP49821.1"/>
    <property type="molecule type" value="Genomic_DNA"/>
</dbReference>
<dbReference type="AlphaFoldDB" id="A0A4P8IP42"/>
<protein>
    <recommendedName>
        <fullName evidence="5">Lipoprotein</fullName>
    </recommendedName>
</protein>
<feature type="chain" id="PRO_5020881100" description="Lipoprotein" evidence="2">
    <location>
        <begin position="21"/>
        <end position="205"/>
    </location>
</feature>
<evidence type="ECO:0008006" key="5">
    <source>
        <dbReference type="Google" id="ProtNLM"/>
    </source>
</evidence>
<reference evidence="3 4" key="1">
    <citation type="submission" date="2019-05" db="EMBL/GenBank/DDBJ databases">
        <title>Burkholderia sp. DHOD12, isolated from subtropical forest soil.</title>
        <authorList>
            <person name="Gao Z.-H."/>
            <person name="Qiu L.-H."/>
        </authorList>
    </citation>
    <scope>NUCLEOTIDE SEQUENCE [LARGE SCALE GENOMIC DNA]</scope>
    <source>
        <strain evidence="3 4">DHOD12</strain>
    </source>
</reference>
<feature type="signal peptide" evidence="2">
    <location>
        <begin position="1"/>
        <end position="20"/>
    </location>
</feature>
<evidence type="ECO:0000256" key="1">
    <source>
        <dbReference type="SAM" id="Coils"/>
    </source>
</evidence>
<evidence type="ECO:0000313" key="4">
    <source>
        <dbReference type="Proteomes" id="UP000298656"/>
    </source>
</evidence>
<organism evidence="3 4">
    <name type="scientific">Trinickia violacea</name>
    <dbReference type="NCBI Taxonomy" id="2571746"/>
    <lineage>
        <taxon>Bacteria</taxon>
        <taxon>Pseudomonadati</taxon>
        <taxon>Pseudomonadota</taxon>
        <taxon>Betaproteobacteria</taxon>
        <taxon>Burkholderiales</taxon>
        <taxon>Burkholderiaceae</taxon>
        <taxon>Trinickia</taxon>
    </lineage>
</organism>
<feature type="coiled-coil region" evidence="1">
    <location>
        <begin position="163"/>
        <end position="194"/>
    </location>
</feature>
<dbReference type="Proteomes" id="UP000298656">
    <property type="component" value="Chromosome 1"/>
</dbReference>
<sequence length="205" mass="22074">MNKWLMVTALTLLTSACATQQQTASLECGAAGAGIGFVACKLAGGSDATCAAVGGVAALGGGVLCYSLSANLDKRRKELAGHENDLDARLRYIKGVNADAAAYNEGMKKDLVTITQHTDTVVTQIQQKTIDEQALAKERSDLDKKLKNAHDSITAQQDSIDLMRKLQAQKNFQDQQLTQELQRQQVLLAETKQQTAVLASQRARI</sequence>
<dbReference type="RefSeq" id="WP_137332645.1">
    <property type="nucleotide sequence ID" value="NZ_CP040077.1"/>
</dbReference>
<keyword evidence="2" id="KW-0732">Signal</keyword>
<dbReference type="PROSITE" id="PS51257">
    <property type="entry name" value="PROKAR_LIPOPROTEIN"/>
    <property type="match status" value="1"/>
</dbReference>
<proteinExistence type="predicted"/>
<keyword evidence="4" id="KW-1185">Reference proteome</keyword>
<accession>A0A4P8IP42</accession>
<dbReference type="KEGG" id="tvl:FAZ95_11930"/>
<keyword evidence="1" id="KW-0175">Coiled coil</keyword>